<feature type="compositionally biased region" description="Low complexity" evidence="10">
    <location>
        <begin position="93"/>
        <end position="102"/>
    </location>
</feature>
<evidence type="ECO:0000259" key="12">
    <source>
        <dbReference type="PROSITE" id="PS51916"/>
    </source>
</evidence>
<feature type="compositionally biased region" description="Basic and acidic residues" evidence="10">
    <location>
        <begin position="115"/>
        <end position="124"/>
    </location>
</feature>
<feature type="region of interest" description="Disordered" evidence="10">
    <location>
        <begin position="487"/>
        <end position="511"/>
    </location>
</feature>
<evidence type="ECO:0000256" key="9">
    <source>
        <dbReference type="ARBA" id="ARBA00023242"/>
    </source>
</evidence>
<keyword evidence="14" id="KW-1185">Reference proteome</keyword>
<name>A0ABN8LRZ0_9CNID</name>
<dbReference type="PROSITE" id="PS51916">
    <property type="entry name" value="DEUBAD"/>
    <property type="match status" value="1"/>
</dbReference>
<feature type="compositionally biased region" description="Polar residues" evidence="10">
    <location>
        <begin position="181"/>
        <end position="195"/>
    </location>
</feature>
<feature type="region of interest" description="Disordered" evidence="10">
    <location>
        <begin position="436"/>
        <end position="460"/>
    </location>
</feature>
<feature type="domain" description="HTH HARE-type" evidence="11">
    <location>
        <begin position="14"/>
        <end position="88"/>
    </location>
</feature>
<evidence type="ECO:0000256" key="10">
    <source>
        <dbReference type="SAM" id="MobiDB-lite"/>
    </source>
</evidence>
<protein>
    <recommendedName>
        <fullName evidence="15">Polycomb group protein ASXL1</fullName>
    </recommendedName>
</protein>
<evidence type="ECO:0000256" key="8">
    <source>
        <dbReference type="ARBA" id="ARBA00023163"/>
    </source>
</evidence>
<evidence type="ECO:0000259" key="11">
    <source>
        <dbReference type="PROSITE" id="PS51913"/>
    </source>
</evidence>
<keyword evidence="7" id="KW-0805">Transcription regulation</keyword>
<evidence type="ECO:0000256" key="5">
    <source>
        <dbReference type="ARBA" id="ARBA00022771"/>
    </source>
</evidence>
<feature type="compositionally biased region" description="Acidic residues" evidence="10">
    <location>
        <begin position="103"/>
        <end position="114"/>
    </location>
</feature>
<comment type="caution">
    <text evidence="13">The sequence shown here is derived from an EMBL/GenBank/DDBJ whole genome shotgun (WGS) entry which is preliminary data.</text>
</comment>
<evidence type="ECO:0000256" key="4">
    <source>
        <dbReference type="ARBA" id="ARBA00022723"/>
    </source>
</evidence>
<evidence type="ECO:0000313" key="13">
    <source>
        <dbReference type="EMBL" id="CAH3019845.1"/>
    </source>
</evidence>
<proteinExistence type="inferred from homology"/>
<feature type="compositionally biased region" description="Pro residues" evidence="10">
    <location>
        <begin position="147"/>
        <end position="156"/>
    </location>
</feature>
<evidence type="ECO:0000256" key="7">
    <source>
        <dbReference type="ARBA" id="ARBA00023015"/>
    </source>
</evidence>
<organism evidence="13 14">
    <name type="scientific">Porites evermanni</name>
    <dbReference type="NCBI Taxonomy" id="104178"/>
    <lineage>
        <taxon>Eukaryota</taxon>
        <taxon>Metazoa</taxon>
        <taxon>Cnidaria</taxon>
        <taxon>Anthozoa</taxon>
        <taxon>Hexacorallia</taxon>
        <taxon>Scleractinia</taxon>
        <taxon>Fungiina</taxon>
        <taxon>Poritidae</taxon>
        <taxon>Porites</taxon>
    </lineage>
</organism>
<accession>A0ABN8LRZ0</accession>
<dbReference type="InterPro" id="IPR026905">
    <property type="entry name" value="ASX-like_PHD"/>
</dbReference>
<keyword evidence="8" id="KW-0804">Transcription</keyword>
<feature type="compositionally biased region" description="Basic and acidic residues" evidence="10">
    <location>
        <begin position="488"/>
        <end position="499"/>
    </location>
</feature>
<reference evidence="13 14" key="1">
    <citation type="submission" date="2022-05" db="EMBL/GenBank/DDBJ databases">
        <authorList>
            <consortium name="Genoscope - CEA"/>
            <person name="William W."/>
        </authorList>
    </citation>
    <scope>NUCLEOTIDE SEQUENCE [LARGE SCALE GENOMIC DNA]</scope>
</reference>
<evidence type="ECO:0000256" key="1">
    <source>
        <dbReference type="ARBA" id="ARBA00004123"/>
    </source>
</evidence>
<feature type="compositionally biased region" description="Basic and acidic residues" evidence="10">
    <location>
        <begin position="157"/>
        <end position="171"/>
    </location>
</feature>
<evidence type="ECO:0000256" key="6">
    <source>
        <dbReference type="ARBA" id="ARBA00022833"/>
    </source>
</evidence>
<feature type="compositionally biased region" description="Polar residues" evidence="10">
    <location>
        <begin position="210"/>
        <end position="221"/>
    </location>
</feature>
<evidence type="ECO:0008006" key="15">
    <source>
        <dbReference type="Google" id="ProtNLM"/>
    </source>
</evidence>
<dbReference type="InterPro" id="IPR028020">
    <property type="entry name" value="ASX_DEUBAD_dom"/>
</dbReference>
<dbReference type="InterPro" id="IPR007759">
    <property type="entry name" value="Asxl_HARE-HTH"/>
</dbReference>
<dbReference type="InterPro" id="IPR044867">
    <property type="entry name" value="DEUBAD_dom"/>
</dbReference>
<sequence length="681" mass="74453">MSAGKGETKKKKGLTWAEAAKQVLARSADPLTHKDILKVIQEEGLRDLSRGTAPLACLNAMLHHHSRGPNDLFIKVEGRMSCYKLNPNRVETSGDNSGNSQDSDSDSMDMPDDSDFNHFLDKDSLNGLSNGKVKIPMGTNSVLMPQLKPPPPNPSPRDPKSKPSLTKDGRLQKKRGPKGPRSSTATKRPRLTSTRPVPKMVLKNLKVGTDESNAGSSTKNGNGKVKPSSVLIPPSSQLINPSRASVTANSIASHSFQNLPGTADDMDGRETLEKFSDLWTNSKPRRYKKMSVAAQLKKTKEGRIDISTPDSILTSIPLRSLINQRTFNMLPALYQYQLVKLLPRVDKSVGSDGGLRPSHSAFTNEFFASACHSWRDRLQDGDFMTDMQLKMRQEEERLAKLDPWKAKFFEPVWGKRKLSDTEESSQDLAHAYFTEPLSPAPAVPSHKDPNVGRSQLNPPKSARISSAMIQPLTVPVKKLPPHCLPKQRVSESRRSEAAKQLRANAKAGPSRPRSIPIYRMVTVAVANEALKAVRTCAPDNMLTTSTVYSRKRTIKTPCSETASDGSSMEPSATSLSNASVFTHEAVDLPKPATLIKQRPPSRAAMRSQAASKENSTRRGSATAGVSKGFSVNSVTSKAFSRSMLLKNCSCRLKAMEICRKCGAFCHDDCITAAQLCNACVN</sequence>
<dbReference type="Pfam" id="PF05066">
    <property type="entry name" value="HARE-HTH"/>
    <property type="match status" value="1"/>
</dbReference>
<dbReference type="PANTHER" id="PTHR13578">
    <property type="entry name" value="ADDITIONAL SEX COMBS LIKE PROTEIN ASXL"/>
    <property type="match status" value="1"/>
</dbReference>
<keyword evidence="9" id="KW-0539">Nucleus</keyword>
<evidence type="ECO:0000313" key="14">
    <source>
        <dbReference type="Proteomes" id="UP001159427"/>
    </source>
</evidence>
<evidence type="ECO:0000256" key="3">
    <source>
        <dbReference type="ARBA" id="ARBA00022491"/>
    </source>
</evidence>
<dbReference type="PANTHER" id="PTHR13578:SF20">
    <property type="entry name" value="POLYCOMB PROTEIN ASX"/>
    <property type="match status" value="1"/>
</dbReference>
<evidence type="ECO:0000256" key="2">
    <source>
        <dbReference type="ARBA" id="ARBA00006391"/>
    </source>
</evidence>
<comment type="subcellular location">
    <subcellularLocation>
        <location evidence="1">Nucleus</location>
    </subcellularLocation>
</comment>
<feature type="region of interest" description="Disordered" evidence="10">
    <location>
        <begin position="86"/>
        <end position="240"/>
    </location>
</feature>
<comment type="similarity">
    <text evidence="2">Belongs to the Asx family.</text>
</comment>
<feature type="region of interest" description="Disordered" evidence="10">
    <location>
        <begin position="596"/>
        <end position="624"/>
    </location>
</feature>
<dbReference type="PROSITE" id="PS51913">
    <property type="entry name" value="HTH_HARE"/>
    <property type="match status" value="1"/>
</dbReference>
<dbReference type="InterPro" id="IPR024811">
    <property type="entry name" value="ASX/ASX-like"/>
</dbReference>
<keyword evidence="6" id="KW-0862">Zinc</keyword>
<dbReference type="Pfam" id="PF13919">
    <property type="entry name" value="ASXH"/>
    <property type="match status" value="1"/>
</dbReference>
<feature type="domain" description="DEUBAD" evidence="12">
    <location>
        <begin position="309"/>
        <end position="418"/>
    </location>
</feature>
<keyword evidence="5" id="KW-0863">Zinc-finger</keyword>
<feature type="compositionally biased region" description="Polar residues" evidence="10">
    <location>
        <begin position="608"/>
        <end position="619"/>
    </location>
</feature>
<gene>
    <name evidence="13" type="ORF">PEVE_00004471</name>
</gene>
<dbReference type="Proteomes" id="UP001159427">
    <property type="component" value="Unassembled WGS sequence"/>
</dbReference>
<dbReference type="Pfam" id="PF13922">
    <property type="entry name" value="PHD_3"/>
    <property type="match status" value="1"/>
</dbReference>
<keyword evidence="4" id="KW-0479">Metal-binding</keyword>
<dbReference type="EMBL" id="CALNXI010000128">
    <property type="protein sequence ID" value="CAH3019845.1"/>
    <property type="molecule type" value="Genomic_DNA"/>
</dbReference>
<keyword evidence="3" id="KW-0678">Repressor</keyword>